<feature type="transmembrane region" description="Helical" evidence="10">
    <location>
        <begin position="215"/>
        <end position="235"/>
    </location>
</feature>
<evidence type="ECO:0000256" key="2">
    <source>
        <dbReference type="ARBA" id="ARBA00005751"/>
    </source>
</evidence>
<evidence type="ECO:0000256" key="12">
    <source>
        <dbReference type="RuleBase" id="RU003484"/>
    </source>
</evidence>
<dbReference type="eggNOG" id="COG0201">
    <property type="taxonomic scope" value="Bacteria"/>
</dbReference>
<dbReference type="PATRIC" id="fig|1122152.4.peg.1129"/>
<keyword evidence="7 10" id="KW-0811">Translocation</keyword>
<evidence type="ECO:0000256" key="8">
    <source>
        <dbReference type="ARBA" id="ARBA00023136"/>
    </source>
</evidence>
<comment type="function">
    <text evidence="10 11">The central subunit of the protein translocation channel SecYEG. Consists of two halves formed by TMs 1-5 and 6-10. These two domains form a lateral gate at the front which open onto the bilayer between TMs 2 and 7, and are clamped together by SecE at the back. The channel is closed by both a pore ring composed of hydrophobic SecY resides and a short helix (helix 2A) on the extracellular side of the membrane which forms a plug. The plug probably moves laterally to allow the channel to open. The ring and the pore may move independently.</text>
</comment>
<dbReference type="OrthoDB" id="9809248at2"/>
<dbReference type="PRINTS" id="PR00303">
    <property type="entry name" value="SECYTRNLCASE"/>
</dbReference>
<dbReference type="InterPro" id="IPR023201">
    <property type="entry name" value="SecY_dom_sf"/>
</dbReference>
<feature type="transmembrane region" description="Helical" evidence="10">
    <location>
        <begin position="115"/>
        <end position="136"/>
    </location>
</feature>
<dbReference type="GO" id="GO:0065002">
    <property type="term" value="P:intracellular protein transmembrane transport"/>
    <property type="evidence" value="ECO:0007669"/>
    <property type="project" value="UniProtKB-UniRule"/>
</dbReference>
<dbReference type="AlphaFoldDB" id="A0A0R1S226"/>
<evidence type="ECO:0000256" key="5">
    <source>
        <dbReference type="ARBA" id="ARBA00022927"/>
    </source>
</evidence>
<dbReference type="PROSITE" id="PS00756">
    <property type="entry name" value="SECY_2"/>
    <property type="match status" value="1"/>
</dbReference>
<keyword evidence="8 10" id="KW-0472">Membrane</keyword>
<evidence type="ECO:0000256" key="6">
    <source>
        <dbReference type="ARBA" id="ARBA00022989"/>
    </source>
</evidence>
<comment type="subcellular location">
    <subcellularLocation>
        <location evidence="10">Cell membrane</location>
        <topology evidence="10">Multi-pass membrane protein</topology>
    </subcellularLocation>
    <subcellularLocation>
        <location evidence="1 12">Membrane</location>
        <topology evidence="1 12">Multi-pass membrane protein</topology>
    </subcellularLocation>
</comment>
<dbReference type="FunFam" id="1.10.3370.10:FF:000001">
    <property type="entry name" value="Preprotein translocase subunit SecY"/>
    <property type="match status" value="1"/>
</dbReference>
<feature type="transmembrane region" description="Helical" evidence="10">
    <location>
        <begin position="364"/>
        <end position="386"/>
    </location>
</feature>
<feature type="transmembrane region" description="Helical" evidence="10">
    <location>
        <begin position="174"/>
        <end position="195"/>
    </location>
</feature>
<dbReference type="NCBIfam" id="TIGR00967">
    <property type="entry name" value="3a0501s007"/>
    <property type="match status" value="1"/>
</dbReference>
<feature type="transmembrane region" description="Helical" evidence="10">
    <location>
        <begin position="313"/>
        <end position="330"/>
    </location>
</feature>
<dbReference type="HAMAP" id="MF_01465">
    <property type="entry name" value="SecY"/>
    <property type="match status" value="1"/>
</dbReference>
<keyword evidence="15" id="KW-1185">Reference proteome</keyword>
<dbReference type="STRING" id="1122152.GCA_000425905_00757"/>
<keyword evidence="10" id="KW-1003">Cell membrane</keyword>
<keyword evidence="4 10" id="KW-0812">Transmembrane</keyword>
<feature type="transmembrane region" description="Helical" evidence="10">
    <location>
        <begin position="392"/>
        <end position="414"/>
    </location>
</feature>
<dbReference type="InterPro" id="IPR002208">
    <property type="entry name" value="SecY/SEC61-alpha"/>
</dbReference>
<dbReference type="Pfam" id="PF00344">
    <property type="entry name" value="SecY"/>
    <property type="match status" value="1"/>
</dbReference>
<keyword evidence="3 10" id="KW-0813">Transport</keyword>
<evidence type="ECO:0000313" key="15">
    <source>
        <dbReference type="Proteomes" id="UP000051931"/>
    </source>
</evidence>
<comment type="caution">
    <text evidence="10">Lacks conserved residue(s) required for the propagation of feature annotation.</text>
</comment>
<dbReference type="GO" id="GO:0006605">
    <property type="term" value="P:protein targeting"/>
    <property type="evidence" value="ECO:0007669"/>
    <property type="project" value="UniProtKB-UniRule"/>
</dbReference>
<dbReference type="GO" id="GO:0043952">
    <property type="term" value="P:protein transport by the Sec complex"/>
    <property type="evidence" value="ECO:0007669"/>
    <property type="project" value="UniProtKB-UniRule"/>
</dbReference>
<feature type="transmembrane region" description="Helical" evidence="10">
    <location>
        <begin position="267"/>
        <end position="288"/>
    </location>
</feature>
<dbReference type="RefSeq" id="WP_027825730.1">
    <property type="nucleotide sequence ID" value="NZ_AZFB01000005.1"/>
</dbReference>
<evidence type="ECO:0000256" key="7">
    <source>
        <dbReference type="ARBA" id="ARBA00023010"/>
    </source>
</evidence>
<dbReference type="GO" id="GO:0005886">
    <property type="term" value="C:plasma membrane"/>
    <property type="evidence" value="ECO:0007669"/>
    <property type="project" value="UniProtKB-SubCell"/>
</dbReference>
<comment type="similarity">
    <text evidence="2 10 13">Belongs to the SecY/SEC61-alpha family.</text>
</comment>
<dbReference type="InterPro" id="IPR026593">
    <property type="entry name" value="SecY"/>
</dbReference>
<evidence type="ECO:0000256" key="1">
    <source>
        <dbReference type="ARBA" id="ARBA00004141"/>
    </source>
</evidence>
<keyword evidence="5 10" id="KW-0653">Protein transport</keyword>
<gene>
    <name evidence="10" type="primary">secY</name>
    <name evidence="14" type="ORF">FC23_GL001099</name>
</gene>
<evidence type="ECO:0000256" key="3">
    <source>
        <dbReference type="ARBA" id="ARBA00022448"/>
    </source>
</evidence>
<dbReference type="PANTHER" id="PTHR10906">
    <property type="entry name" value="SECY/SEC61-ALPHA FAMILY MEMBER"/>
    <property type="match status" value="1"/>
</dbReference>
<keyword evidence="6 10" id="KW-1133">Transmembrane helix</keyword>
<sequence length="431" mass="47310">MFSTLKNAFKDKEIRNKIFFTLFILLLYRIGANIAVPGVNAKAINQIANTGLIPMLDTVSGGGLDNYSIFSLGVSPYITAQIVIQLLQMDIVPKLVEWGKQGEVGRRKTNQVTRYLALAVAFVQSIGITLGFNALTQMKLVKTMTPQTYIEIGIIMTAGTMLLTWLGDEITDKGLGNGVSVIIFAGIIARLPNGIAQIFKEDVTNASSSDRWKGILFFIAIIVAILVITKVVTWVEQAVRRLPIQYTRRAAVSGSESFLPLKVNVSGVIPVIFASSFIITPSTILMAFQNSQGDQQWYQVLTQIFSLQTTPGAIIYTLLIVLFTFFYAFVQVNPEKLSENLQKQGAYIPSVWPGKDTQDFVSKLLIKLSTVGSFYLGLVALIPQLATNIWGLPSSIGLGGTSLLIVIGVVLELSRQINGLLMKREYVGFIR</sequence>
<evidence type="ECO:0000256" key="11">
    <source>
        <dbReference type="RuleBase" id="RU000537"/>
    </source>
</evidence>
<evidence type="ECO:0000313" key="14">
    <source>
        <dbReference type="EMBL" id="KRL63159.1"/>
    </source>
</evidence>
<dbReference type="EMBL" id="AZFB01000005">
    <property type="protein sequence ID" value="KRL63159.1"/>
    <property type="molecule type" value="Genomic_DNA"/>
</dbReference>
<accession>A0A0R1S226</accession>
<name>A0A0R1S226_9LACO</name>
<dbReference type="PIRSF" id="PIRSF004557">
    <property type="entry name" value="SecY"/>
    <property type="match status" value="1"/>
</dbReference>
<feature type="transmembrane region" description="Helical" evidence="10">
    <location>
        <begin position="148"/>
        <end position="167"/>
    </location>
</feature>
<reference evidence="14 15" key="1">
    <citation type="journal article" date="2015" name="Genome Announc.">
        <title>Expanding the biotechnology potential of lactobacilli through comparative genomics of 213 strains and associated genera.</title>
        <authorList>
            <person name="Sun Z."/>
            <person name="Harris H.M."/>
            <person name="McCann A."/>
            <person name="Guo C."/>
            <person name="Argimon S."/>
            <person name="Zhang W."/>
            <person name="Yang X."/>
            <person name="Jeffery I.B."/>
            <person name="Cooney J.C."/>
            <person name="Kagawa T.F."/>
            <person name="Liu W."/>
            <person name="Song Y."/>
            <person name="Salvetti E."/>
            <person name="Wrobel A."/>
            <person name="Rasinkangas P."/>
            <person name="Parkhill J."/>
            <person name="Rea M.C."/>
            <person name="O'Sullivan O."/>
            <person name="Ritari J."/>
            <person name="Douillard F.P."/>
            <person name="Paul Ross R."/>
            <person name="Yang R."/>
            <person name="Briner A.E."/>
            <person name="Felis G.E."/>
            <person name="de Vos W.M."/>
            <person name="Barrangou R."/>
            <person name="Klaenhammer T.R."/>
            <person name="Caufield P.W."/>
            <person name="Cui Y."/>
            <person name="Zhang H."/>
            <person name="O'Toole P.W."/>
        </authorList>
    </citation>
    <scope>NUCLEOTIDE SEQUENCE [LARGE SCALE GENOMIC DNA]</scope>
    <source>
        <strain evidence="14 15">DSM 15354</strain>
    </source>
</reference>
<dbReference type="InterPro" id="IPR030659">
    <property type="entry name" value="SecY_CS"/>
</dbReference>
<evidence type="ECO:0000256" key="9">
    <source>
        <dbReference type="ARBA" id="ARBA00039733"/>
    </source>
</evidence>
<dbReference type="Gene3D" id="1.10.3370.10">
    <property type="entry name" value="SecY subunit domain"/>
    <property type="match status" value="1"/>
</dbReference>
<proteinExistence type="inferred from homology"/>
<protein>
    <recommendedName>
        <fullName evidence="9 10">Protein translocase subunit SecY</fullName>
    </recommendedName>
</protein>
<dbReference type="PROSITE" id="PS00755">
    <property type="entry name" value="SECY_1"/>
    <property type="match status" value="1"/>
</dbReference>
<evidence type="ECO:0000256" key="10">
    <source>
        <dbReference type="HAMAP-Rule" id="MF_01465"/>
    </source>
</evidence>
<dbReference type="SUPFAM" id="SSF103491">
    <property type="entry name" value="Preprotein translocase SecY subunit"/>
    <property type="match status" value="1"/>
</dbReference>
<comment type="subunit">
    <text evidence="10">Component of the Sec protein translocase complex. Heterotrimer consisting of SecY, SecE and SecG subunits. The heterotrimers can form oligomers, although 1 heterotrimer is thought to be able to translocate proteins. Interacts with the ribosome. Interacts with SecDF, and other proteins may be involved. Interacts with SecA.</text>
</comment>
<dbReference type="Proteomes" id="UP000051931">
    <property type="component" value="Unassembled WGS sequence"/>
</dbReference>
<comment type="caution">
    <text evidence="14">The sequence shown here is derived from an EMBL/GenBank/DDBJ whole genome shotgun (WGS) entry which is preliminary data.</text>
</comment>
<organism evidence="14 15">
    <name type="scientific">Lactobacillus psittaci DSM 15354</name>
    <dbReference type="NCBI Taxonomy" id="1122152"/>
    <lineage>
        <taxon>Bacteria</taxon>
        <taxon>Bacillati</taxon>
        <taxon>Bacillota</taxon>
        <taxon>Bacilli</taxon>
        <taxon>Lactobacillales</taxon>
        <taxon>Lactobacillaceae</taxon>
        <taxon>Lactobacillus</taxon>
    </lineage>
</organism>
<evidence type="ECO:0000256" key="4">
    <source>
        <dbReference type="ARBA" id="ARBA00022692"/>
    </source>
</evidence>
<evidence type="ECO:0000256" key="13">
    <source>
        <dbReference type="RuleBase" id="RU004349"/>
    </source>
</evidence>